<organism evidence="1 2">
    <name type="scientific">Leptospira interrogans str. 2002000626</name>
    <dbReference type="NCBI Taxonomy" id="996803"/>
    <lineage>
        <taxon>Bacteria</taxon>
        <taxon>Pseudomonadati</taxon>
        <taxon>Spirochaetota</taxon>
        <taxon>Spirochaetia</taxon>
        <taxon>Leptospirales</taxon>
        <taxon>Leptospiraceae</taxon>
        <taxon>Leptospira</taxon>
    </lineage>
</organism>
<protein>
    <submittedName>
        <fullName evidence="1">Uncharacterized protein</fullName>
    </submittedName>
</protein>
<dbReference type="Proteomes" id="UP000012329">
    <property type="component" value="Unassembled WGS sequence"/>
</dbReference>
<accession>A0A829D400</accession>
<name>A0A829D400_LEPIR</name>
<proteinExistence type="predicted"/>
<gene>
    <name evidence="1" type="ORF">LEP1GSC029_4445</name>
</gene>
<reference evidence="1 2" key="1">
    <citation type="submission" date="2013-02" db="EMBL/GenBank/DDBJ databases">
        <authorList>
            <person name="Harkins D.M."/>
            <person name="Durkin A.S."/>
            <person name="Brinkac L.M."/>
            <person name="Haft D.H."/>
            <person name="Selengut J.D."/>
            <person name="Sanka R."/>
            <person name="DePew J."/>
            <person name="Purushe J."/>
            <person name="Whelen A.C."/>
            <person name="Vinetz J.M."/>
            <person name="Sutton G.G."/>
            <person name="Nierman W.C."/>
            <person name="Fouts D.E."/>
        </authorList>
    </citation>
    <scope>NUCLEOTIDE SEQUENCE [LARGE SCALE GENOMIC DNA]</scope>
    <source>
        <strain evidence="1 2">2002000626</strain>
    </source>
</reference>
<evidence type="ECO:0000313" key="2">
    <source>
        <dbReference type="Proteomes" id="UP000012329"/>
    </source>
</evidence>
<evidence type="ECO:0000313" key="1">
    <source>
        <dbReference type="EMBL" id="EMY03041.1"/>
    </source>
</evidence>
<sequence>MIGDGVFSRFESSLKKKNSTSKIKSSFADSSNLKTQSNFTLKTQSVSASEKKFP</sequence>
<comment type="caution">
    <text evidence="1">The sequence shown here is derived from an EMBL/GenBank/DDBJ whole genome shotgun (WGS) entry which is preliminary data.</text>
</comment>
<dbReference type="EMBL" id="AFJL02000212">
    <property type="protein sequence ID" value="EMY03041.1"/>
    <property type="molecule type" value="Genomic_DNA"/>
</dbReference>
<dbReference type="AlphaFoldDB" id="A0A829D400"/>